<dbReference type="SUPFAM" id="SSF47396">
    <property type="entry name" value="Transcription factor IIA (TFIIA), alpha-helical domain"/>
    <property type="match status" value="1"/>
</dbReference>
<dbReference type="SUPFAM" id="SSF50784">
    <property type="entry name" value="Transcription factor IIA (TFIIA), beta-barrel domain"/>
    <property type="match status" value="1"/>
</dbReference>
<dbReference type="PANTHER" id="PTHR12694">
    <property type="entry name" value="TRANSCRIPTION INITIATION FACTOR IIA SUBUNIT 1"/>
    <property type="match status" value="1"/>
</dbReference>
<comment type="caution">
    <text evidence="6">The sequence shown here is derived from an EMBL/GenBank/DDBJ whole genome shotgun (WGS) entry which is preliminary data.</text>
</comment>
<feature type="compositionally biased region" description="Acidic residues" evidence="5">
    <location>
        <begin position="283"/>
        <end position="302"/>
    </location>
</feature>
<evidence type="ECO:0000256" key="4">
    <source>
        <dbReference type="ARBA" id="ARBA00023242"/>
    </source>
</evidence>
<keyword evidence="7" id="KW-1185">Reference proteome</keyword>
<dbReference type="EMBL" id="MU069493">
    <property type="protein sequence ID" value="KAF5841154.1"/>
    <property type="molecule type" value="Genomic_DNA"/>
</dbReference>
<name>A0ABQ7H2S0_DUNSA</name>
<evidence type="ECO:0000256" key="1">
    <source>
        <dbReference type="ARBA" id="ARBA00004123"/>
    </source>
</evidence>
<feature type="compositionally biased region" description="Low complexity" evidence="5">
    <location>
        <begin position="127"/>
        <end position="139"/>
    </location>
</feature>
<protein>
    <submittedName>
        <fullName evidence="6">Transcription factor IIA, alpha/beta subunit</fullName>
    </submittedName>
</protein>
<dbReference type="Gene3D" id="1.10.287.100">
    <property type="match status" value="1"/>
</dbReference>
<feature type="region of interest" description="Disordered" evidence="5">
    <location>
        <begin position="127"/>
        <end position="302"/>
    </location>
</feature>
<dbReference type="SMART" id="SM01371">
    <property type="entry name" value="TFIIA"/>
    <property type="match status" value="1"/>
</dbReference>
<evidence type="ECO:0000313" key="7">
    <source>
        <dbReference type="Proteomes" id="UP000815325"/>
    </source>
</evidence>
<gene>
    <name evidence="6" type="ORF">DUNSADRAFT_14157</name>
</gene>
<evidence type="ECO:0000313" key="6">
    <source>
        <dbReference type="EMBL" id="KAF5841154.1"/>
    </source>
</evidence>
<sequence length="349" mass="37517">MNTSSVYKWVIDDVVSKMKPETVQEGVDESVLDELRTLWQDKLTKKGLIRDEGMQAGFMARGGGLPLPQLGQGPPAMNTPAGMQQLMMRMLQMQQMQQQGGQQQPGVGLPYALPGAQYAPQLANLFAQQQQQQQPQAAFHGSKREAPEGGFQTSRGEPSTSRRPRVGPQGGLVPQQDGPADTEPTPSHIASPHQRRVPAHTAPTPSNHPHTPQCRIPQQDGPADEGACGGEGSSGAQRVIPQQDGPTDDGGGGGEGSSEAGTSGAGRQQEAAEGQTEDKGEAPADDEALSSDSGEDSSDEEADVDHFMCCQFEKVNRTKNRWKIAMKEGVFHVHGRDYLFKKAQGEWTF</sequence>
<reference evidence="6" key="1">
    <citation type="submission" date="2017-08" db="EMBL/GenBank/DDBJ databases">
        <authorList>
            <person name="Polle J.E."/>
            <person name="Barry K."/>
            <person name="Cushman J."/>
            <person name="Schmutz J."/>
            <person name="Tran D."/>
            <person name="Hathwaick L.T."/>
            <person name="Yim W.C."/>
            <person name="Jenkins J."/>
            <person name="Mckie-Krisberg Z.M."/>
            <person name="Prochnik S."/>
            <person name="Lindquist E."/>
            <person name="Dockter R.B."/>
            <person name="Adam C."/>
            <person name="Molina H."/>
            <person name="Bunkerborg J."/>
            <person name="Jin E."/>
            <person name="Buchheim M."/>
            <person name="Magnuson J."/>
        </authorList>
    </citation>
    <scope>NUCLEOTIDE SEQUENCE</scope>
    <source>
        <strain evidence="6">CCAP 19/18</strain>
    </source>
</reference>
<accession>A0ABQ7H2S0</accession>
<keyword evidence="4" id="KW-0539">Nucleus</keyword>
<evidence type="ECO:0000256" key="5">
    <source>
        <dbReference type="SAM" id="MobiDB-lite"/>
    </source>
</evidence>
<evidence type="ECO:0000256" key="3">
    <source>
        <dbReference type="ARBA" id="ARBA00023163"/>
    </source>
</evidence>
<keyword evidence="3" id="KW-0804">Transcription</keyword>
<comment type="subcellular location">
    <subcellularLocation>
        <location evidence="1">Nucleus</location>
    </subcellularLocation>
</comment>
<comment type="similarity">
    <text evidence="2">Belongs to the TFIIA subunit 1 family.</text>
</comment>
<organism evidence="6 7">
    <name type="scientific">Dunaliella salina</name>
    <name type="common">Green alga</name>
    <name type="synonym">Protococcus salinus</name>
    <dbReference type="NCBI Taxonomy" id="3046"/>
    <lineage>
        <taxon>Eukaryota</taxon>
        <taxon>Viridiplantae</taxon>
        <taxon>Chlorophyta</taxon>
        <taxon>core chlorophytes</taxon>
        <taxon>Chlorophyceae</taxon>
        <taxon>CS clade</taxon>
        <taxon>Chlamydomonadales</taxon>
        <taxon>Dunaliellaceae</taxon>
        <taxon>Dunaliella</taxon>
    </lineage>
</organism>
<dbReference type="CDD" id="cd07976">
    <property type="entry name" value="TFIIA_alpha_beta_like"/>
    <property type="match status" value="1"/>
</dbReference>
<dbReference type="InterPro" id="IPR004855">
    <property type="entry name" value="TFIIA_asu/bsu"/>
</dbReference>
<feature type="compositionally biased region" description="Low complexity" evidence="5">
    <location>
        <begin position="257"/>
        <end position="266"/>
    </location>
</feature>
<dbReference type="PANTHER" id="PTHR12694:SF8">
    <property type="entry name" value="TRANSCRIPTION INITIATION FACTOR IIA SUBUNIT 1"/>
    <property type="match status" value="1"/>
</dbReference>
<feature type="compositionally biased region" description="Polar residues" evidence="5">
    <location>
        <begin position="151"/>
        <end position="161"/>
    </location>
</feature>
<dbReference type="Pfam" id="PF03153">
    <property type="entry name" value="TFIIA"/>
    <property type="match status" value="1"/>
</dbReference>
<proteinExistence type="inferred from homology"/>
<dbReference type="Proteomes" id="UP000815325">
    <property type="component" value="Unassembled WGS sequence"/>
</dbReference>
<dbReference type="Gene3D" id="2.30.18.10">
    <property type="entry name" value="Transcription factor IIA (TFIIA), beta-barrel domain"/>
    <property type="match status" value="1"/>
</dbReference>
<evidence type="ECO:0000256" key="2">
    <source>
        <dbReference type="ARBA" id="ARBA00010059"/>
    </source>
</evidence>
<dbReference type="InterPro" id="IPR009088">
    <property type="entry name" value="TFIIA_b-brl"/>
</dbReference>